<dbReference type="AlphaFoldDB" id="A0A0D5C3Y7"/>
<dbReference type="EMBL" id="CP011070">
    <property type="protein sequence ID" value="AJW71060.1"/>
    <property type="molecule type" value="Genomic_DNA"/>
</dbReference>
<dbReference type="GeneID" id="72656263"/>
<dbReference type="OrthoDB" id="19284at2157"/>
<proteinExistence type="predicted"/>
<dbReference type="Proteomes" id="UP000032408">
    <property type="component" value="Chromosome"/>
</dbReference>
<reference evidence="1 2" key="2">
    <citation type="journal article" date="2016" name="ISME J.">
        <title>Physiological and genomic characterization of two novel marine thaumarchaeal strains indicates niche differentiation.</title>
        <authorList>
            <person name="Bayer B."/>
            <person name="Vojvoda J."/>
            <person name="Offre P."/>
            <person name="Alves R.J."/>
            <person name="Elisabeth N.H."/>
            <person name="Garcia J.A."/>
            <person name="Volland J.M."/>
            <person name="Srivastava A."/>
            <person name="Schleper C."/>
            <person name="Herndl G.J."/>
        </authorList>
    </citation>
    <scope>NUCLEOTIDE SEQUENCE [LARGE SCALE GENOMIC DNA]</scope>
    <source>
        <strain evidence="1 2">NF5</strain>
    </source>
</reference>
<dbReference type="Pfam" id="PF06023">
    <property type="entry name" value="Csa1"/>
    <property type="match status" value="1"/>
</dbReference>
<protein>
    <submittedName>
        <fullName evidence="1">Uncharacterized protein</fullName>
    </submittedName>
</protein>
<accession>A0A0D5C3Y7</accession>
<evidence type="ECO:0000313" key="2">
    <source>
        <dbReference type="Proteomes" id="UP000032408"/>
    </source>
</evidence>
<organism evidence="1 2">
    <name type="scientific">Nitrosopumilus adriaticus</name>
    <dbReference type="NCBI Taxonomy" id="1580092"/>
    <lineage>
        <taxon>Archaea</taxon>
        <taxon>Nitrososphaerota</taxon>
        <taxon>Nitrososphaeria</taxon>
        <taxon>Nitrosopumilales</taxon>
        <taxon>Nitrosopumilaceae</taxon>
        <taxon>Nitrosopumilus</taxon>
    </lineage>
</organism>
<dbReference type="InterPro" id="IPR009260">
    <property type="entry name" value="CRISPR-ass_Csa1"/>
</dbReference>
<dbReference type="KEGG" id="nin:NADRNF5_1374"/>
<gene>
    <name evidence="1" type="ORF">NADRNF5_1374</name>
</gene>
<dbReference type="HOGENOM" id="CLU_2165146_0_0_2"/>
<dbReference type="STRING" id="1580092.NADRNF5_1374"/>
<name>A0A0D5C3Y7_9ARCH</name>
<evidence type="ECO:0000313" key="1">
    <source>
        <dbReference type="EMBL" id="AJW71060.1"/>
    </source>
</evidence>
<keyword evidence="2" id="KW-1185">Reference proteome</keyword>
<dbReference type="RefSeq" id="WP_048116362.1">
    <property type="nucleotide sequence ID" value="NZ_CP011070.1"/>
</dbReference>
<reference evidence="2" key="1">
    <citation type="submission" date="2015-03" db="EMBL/GenBank/DDBJ databases">
        <title>Characterization of two novel Thaumarchaeota isolated from the Northern Adriatic Sea.</title>
        <authorList>
            <person name="Bayer B."/>
            <person name="Vojvoda J."/>
            <person name="Offre P."/>
            <person name="Srivastava A."/>
            <person name="Elisabeth N."/>
            <person name="Garcia J.A.L."/>
            <person name="Schleper C."/>
            <person name="Herndl G.J."/>
        </authorList>
    </citation>
    <scope>NUCLEOTIDE SEQUENCE [LARGE SCALE GENOMIC DNA]</scope>
    <source>
        <strain evidence="2">NF5</strain>
    </source>
</reference>
<sequence>MSSVLQINQFESKFQSCRNHINGEGGEKISEQYRGYVWNDVTPEPHLSIGLPFGPVGYNYCDSGRYIYLKKVKNLPDSSPDNANRIRGRILHDSVMDFLIFQEDISKILK</sequence>